<evidence type="ECO:0000256" key="2">
    <source>
        <dbReference type="ARBA" id="ARBA00006824"/>
    </source>
</evidence>
<evidence type="ECO:0000313" key="8">
    <source>
        <dbReference type="Proteomes" id="UP000005237"/>
    </source>
</evidence>
<keyword evidence="5" id="KW-0472">Membrane</keyword>
<dbReference type="EnsemblMetazoa" id="CJA29251.1">
    <property type="protein sequence ID" value="CJA29251.1"/>
    <property type="gene ID" value="WBGene00184825"/>
</dbReference>
<keyword evidence="4" id="KW-1133">Transmembrane helix</keyword>
<dbReference type="Proteomes" id="UP000005237">
    <property type="component" value="Unassembled WGS sequence"/>
</dbReference>
<evidence type="ECO:0000256" key="3">
    <source>
        <dbReference type="ARBA" id="ARBA00022692"/>
    </source>
</evidence>
<organism evidence="7 8">
    <name type="scientific">Caenorhabditis japonica</name>
    <dbReference type="NCBI Taxonomy" id="281687"/>
    <lineage>
        <taxon>Eukaryota</taxon>
        <taxon>Metazoa</taxon>
        <taxon>Ecdysozoa</taxon>
        <taxon>Nematoda</taxon>
        <taxon>Chromadorea</taxon>
        <taxon>Rhabditida</taxon>
        <taxon>Rhabditina</taxon>
        <taxon>Rhabditomorpha</taxon>
        <taxon>Rhabditoidea</taxon>
        <taxon>Rhabditidae</taxon>
        <taxon>Peloderinae</taxon>
        <taxon>Caenorhabditis</taxon>
    </lineage>
</organism>
<reference evidence="8" key="1">
    <citation type="submission" date="2010-08" db="EMBL/GenBank/DDBJ databases">
        <authorList>
            <consortium name="Caenorhabditis japonica Sequencing Consortium"/>
            <person name="Wilson R.K."/>
        </authorList>
    </citation>
    <scope>NUCLEOTIDE SEQUENCE [LARGE SCALE GENOMIC DNA]</scope>
    <source>
        <strain evidence="8">DF5081</strain>
    </source>
</reference>
<dbReference type="PANTHER" id="PTHR11266:SF8">
    <property type="entry name" value="MPV17-LIKE PROTEIN 2"/>
    <property type="match status" value="1"/>
</dbReference>
<name>A0A8R1IEG1_CAEJA</name>
<comment type="subcellular location">
    <subcellularLocation>
        <location evidence="1">Membrane</location>
        <topology evidence="1">Multi-pass membrane protein</topology>
    </subcellularLocation>
</comment>
<dbReference type="Pfam" id="PF04117">
    <property type="entry name" value="Mpv17_PMP22"/>
    <property type="match status" value="1"/>
</dbReference>
<dbReference type="GO" id="GO:0005739">
    <property type="term" value="C:mitochondrion"/>
    <property type="evidence" value="ECO:0007669"/>
    <property type="project" value="TreeGrafter"/>
</dbReference>
<evidence type="ECO:0000256" key="6">
    <source>
        <dbReference type="RuleBase" id="RU363053"/>
    </source>
</evidence>
<keyword evidence="8" id="KW-1185">Reference proteome</keyword>
<protein>
    <recommendedName>
        <fullName evidence="9">Mpv17-like protein</fullName>
    </recommendedName>
</protein>
<keyword evidence="3" id="KW-0812">Transmembrane</keyword>
<dbReference type="AlphaFoldDB" id="A0A8R1IEG1"/>
<evidence type="ECO:0000313" key="7">
    <source>
        <dbReference type="EnsemblMetazoa" id="CJA29251.1"/>
    </source>
</evidence>
<dbReference type="GO" id="GO:0016020">
    <property type="term" value="C:membrane"/>
    <property type="evidence" value="ECO:0007669"/>
    <property type="project" value="UniProtKB-SubCell"/>
</dbReference>
<evidence type="ECO:0008006" key="9">
    <source>
        <dbReference type="Google" id="ProtNLM"/>
    </source>
</evidence>
<proteinExistence type="inferred from homology"/>
<evidence type="ECO:0000256" key="4">
    <source>
        <dbReference type="ARBA" id="ARBA00022989"/>
    </source>
</evidence>
<dbReference type="PANTHER" id="PTHR11266">
    <property type="entry name" value="PEROXISOMAL MEMBRANE PROTEIN 2, PXMP2 MPV17"/>
    <property type="match status" value="1"/>
</dbReference>
<dbReference type="InterPro" id="IPR007248">
    <property type="entry name" value="Mpv17_PMP22"/>
</dbReference>
<reference evidence="7" key="2">
    <citation type="submission" date="2022-06" db="UniProtKB">
        <authorList>
            <consortium name="EnsemblMetazoa"/>
        </authorList>
    </citation>
    <scope>IDENTIFICATION</scope>
    <source>
        <strain evidence="7">DF5081</strain>
    </source>
</reference>
<accession>A0A8R1IEG1</accession>
<comment type="similarity">
    <text evidence="2 6">Belongs to the peroxisomal membrane protein PXMP2/4 family.</text>
</comment>
<evidence type="ECO:0000256" key="5">
    <source>
        <dbReference type="ARBA" id="ARBA00023136"/>
    </source>
</evidence>
<dbReference type="GO" id="GO:0061668">
    <property type="term" value="P:mitochondrial ribosome assembly"/>
    <property type="evidence" value="ECO:0007669"/>
    <property type="project" value="TreeGrafter"/>
</dbReference>
<evidence type="ECO:0000256" key="1">
    <source>
        <dbReference type="ARBA" id="ARBA00004141"/>
    </source>
</evidence>
<sequence length="217" mass="25145">MLVLWIRDVATRAPAKRQELNRAQQDYAIIHFLTFFCGQNPIRSFFSRHLLLSNVSTSVVQIGTADLLQQHINGDVERNGWDWRRTCRMAAIGLVTAPTLHGFYKILDSRKFKGGKNSQVLKKLFWDTASIPFFSCLFITVGALYEGQSVRSALSEYRRKVWHIWKVDFSIWPPTQLINFYFVPAAYRIIYVNCVSLVYNCIMSYIKNNEDIHIGTI</sequence>